<dbReference type="OrthoDB" id="435282at2759"/>
<feature type="domain" description="SAM-dependent MTase RsmB/NOP-type" evidence="6">
    <location>
        <begin position="113"/>
        <end position="409"/>
    </location>
</feature>
<protein>
    <recommendedName>
        <fullName evidence="6">SAM-dependent MTase RsmB/NOP-type domain-containing protein</fullName>
    </recommendedName>
</protein>
<dbReference type="Pfam" id="PF01189">
    <property type="entry name" value="Methyltr_RsmB-F"/>
    <property type="match status" value="1"/>
</dbReference>
<dbReference type="PRINTS" id="PR02008">
    <property type="entry name" value="RCMTFAMILY"/>
</dbReference>
<dbReference type="GO" id="GO:0070475">
    <property type="term" value="P:rRNA base methylation"/>
    <property type="evidence" value="ECO:0007669"/>
    <property type="project" value="TreeGrafter"/>
</dbReference>
<organism evidence="7 8">
    <name type="scientific">Intoshia linei</name>
    <dbReference type="NCBI Taxonomy" id="1819745"/>
    <lineage>
        <taxon>Eukaryota</taxon>
        <taxon>Metazoa</taxon>
        <taxon>Spiralia</taxon>
        <taxon>Lophotrochozoa</taxon>
        <taxon>Mesozoa</taxon>
        <taxon>Orthonectida</taxon>
        <taxon>Rhopaluridae</taxon>
        <taxon>Intoshia</taxon>
    </lineage>
</organism>
<dbReference type="GO" id="GO:0003723">
    <property type="term" value="F:RNA binding"/>
    <property type="evidence" value="ECO:0007669"/>
    <property type="project" value="UniProtKB-UniRule"/>
</dbReference>
<feature type="binding site" evidence="5">
    <location>
        <begin position="225"/>
        <end position="231"/>
    </location>
    <ligand>
        <name>S-adenosyl-L-methionine</name>
        <dbReference type="ChEBI" id="CHEBI:59789"/>
    </ligand>
</feature>
<gene>
    <name evidence="7" type="ORF">A3Q56_02914</name>
</gene>
<evidence type="ECO:0000256" key="2">
    <source>
        <dbReference type="ARBA" id="ARBA00022679"/>
    </source>
</evidence>
<dbReference type="InterPro" id="IPR049560">
    <property type="entry name" value="MeTrfase_RsmB-F_NOP2_cat"/>
</dbReference>
<evidence type="ECO:0000259" key="6">
    <source>
        <dbReference type="PROSITE" id="PS51686"/>
    </source>
</evidence>
<evidence type="ECO:0000256" key="1">
    <source>
        <dbReference type="ARBA" id="ARBA00022603"/>
    </source>
</evidence>
<dbReference type="Pfam" id="PF21148">
    <property type="entry name" value="NSUN5_fdxn-like"/>
    <property type="match status" value="1"/>
</dbReference>
<dbReference type="CDD" id="cd02440">
    <property type="entry name" value="AdoMet_MTases"/>
    <property type="match status" value="1"/>
</dbReference>
<accession>A0A177B6L1</accession>
<evidence type="ECO:0000256" key="5">
    <source>
        <dbReference type="PROSITE-ProRule" id="PRU01023"/>
    </source>
</evidence>
<feature type="binding site" evidence="5">
    <location>
        <position position="249"/>
    </location>
    <ligand>
        <name>S-adenosyl-L-methionine</name>
        <dbReference type="ChEBI" id="CHEBI:59789"/>
    </ligand>
</feature>
<dbReference type="PROSITE" id="PS51686">
    <property type="entry name" value="SAM_MT_RSMB_NOP"/>
    <property type="match status" value="1"/>
</dbReference>
<proteinExistence type="inferred from homology"/>
<feature type="binding site" evidence="5">
    <location>
        <position position="276"/>
    </location>
    <ligand>
        <name>S-adenosyl-L-methionine</name>
        <dbReference type="ChEBI" id="CHEBI:59789"/>
    </ligand>
</feature>
<dbReference type="InterPro" id="IPR001678">
    <property type="entry name" value="MeTrfase_RsmB-F_NOP2_dom"/>
</dbReference>
<dbReference type="EMBL" id="LWCA01000307">
    <property type="protein sequence ID" value="OAF69283.1"/>
    <property type="molecule type" value="Genomic_DNA"/>
</dbReference>
<dbReference type="SUPFAM" id="SSF53335">
    <property type="entry name" value="S-adenosyl-L-methionine-dependent methyltransferases"/>
    <property type="match status" value="1"/>
</dbReference>
<comment type="caution">
    <text evidence="7">The sequence shown here is derived from an EMBL/GenBank/DDBJ whole genome shotgun (WGS) entry which is preliminary data.</text>
</comment>
<evidence type="ECO:0000256" key="3">
    <source>
        <dbReference type="ARBA" id="ARBA00022691"/>
    </source>
</evidence>
<keyword evidence="8" id="KW-1185">Reference proteome</keyword>
<evidence type="ECO:0000313" key="7">
    <source>
        <dbReference type="EMBL" id="OAF69283.1"/>
    </source>
</evidence>
<dbReference type="AlphaFoldDB" id="A0A177B6L1"/>
<keyword evidence="1 5" id="KW-0489">Methyltransferase</keyword>
<dbReference type="Proteomes" id="UP000078046">
    <property type="component" value="Unassembled WGS sequence"/>
</dbReference>
<feature type="active site" description="Nucleophile" evidence="5">
    <location>
        <position position="345"/>
    </location>
</feature>
<name>A0A177B6L1_9BILA</name>
<keyword evidence="2 5" id="KW-0808">Transferase</keyword>
<dbReference type="PANTHER" id="PTHR22807">
    <property type="entry name" value="NOP2 YEAST -RELATED NOL1/NOP2/FMU SUN DOMAIN-CONTAINING"/>
    <property type="match status" value="1"/>
</dbReference>
<dbReference type="Gene3D" id="3.30.70.1170">
    <property type="entry name" value="Sun protein, domain 3"/>
    <property type="match status" value="1"/>
</dbReference>
<dbReference type="InterPro" id="IPR029063">
    <property type="entry name" value="SAM-dependent_MTases_sf"/>
</dbReference>
<sequence length="414" mass="47566">MHKKRHCKTLWRYVARIIKENIENNKSIKNLVYDSPYTNKKKLMCAALRVSSSLKVLEKIIKKFKLHSGSINENYYRLCCQIDEFINCPQNIGYLPLLKENQKKIKKLYCKHAFTAPIQDVVKFVRLNPLKGDTTKTFQILENKYSYHENNFENYNNFLSFISNIPKNTFTKDYHIKDLLVFSGSIDFHNEQFYKNGSIVIQNKASCLPALALNPPKNAIVLEACAAPGNKTCHLSALMHNTGKIYAVDKDETRFNVMKKLLKNNGVSNFCAINSDFLEMDPKSDDASSVEYILVDPSCSGSGMNNYYKQAKDVDRITKLANIQAMLLSHAFLFENVKRILYSTCSIYEEENEGVVDEVVKKSENFEIVKILPEIITRGNKKYAFSDKVVSMTNNDMCNGFFVAMFEKKKEPKN</sequence>
<keyword evidence="4 5" id="KW-0694">RNA-binding</keyword>
<dbReference type="Gene3D" id="3.40.50.150">
    <property type="entry name" value="Vaccinia Virus protein VP39"/>
    <property type="match status" value="1"/>
</dbReference>
<feature type="binding site" evidence="5">
    <location>
        <position position="296"/>
    </location>
    <ligand>
        <name>S-adenosyl-L-methionine</name>
        <dbReference type="ChEBI" id="CHEBI:59789"/>
    </ligand>
</feature>
<dbReference type="InterPro" id="IPR023267">
    <property type="entry name" value="RCMT"/>
</dbReference>
<dbReference type="InterPro" id="IPR049561">
    <property type="entry name" value="NSUN5_7_fdxn-like"/>
</dbReference>
<evidence type="ECO:0000313" key="8">
    <source>
        <dbReference type="Proteomes" id="UP000078046"/>
    </source>
</evidence>
<evidence type="ECO:0000256" key="4">
    <source>
        <dbReference type="ARBA" id="ARBA00022884"/>
    </source>
</evidence>
<dbReference type="GO" id="GO:0008173">
    <property type="term" value="F:RNA methyltransferase activity"/>
    <property type="evidence" value="ECO:0007669"/>
    <property type="project" value="InterPro"/>
</dbReference>
<dbReference type="GO" id="GO:0005730">
    <property type="term" value="C:nucleolus"/>
    <property type="evidence" value="ECO:0007669"/>
    <property type="project" value="TreeGrafter"/>
</dbReference>
<comment type="similarity">
    <text evidence="5">Belongs to the class I-like SAM-binding methyltransferase superfamily. RsmB/NOP family.</text>
</comment>
<dbReference type="PANTHER" id="PTHR22807:SF4">
    <property type="entry name" value="28S RRNA (CYTOSINE-C(5))-METHYLTRANSFERASE"/>
    <property type="match status" value="1"/>
</dbReference>
<reference evidence="7 8" key="1">
    <citation type="submission" date="2016-04" db="EMBL/GenBank/DDBJ databases">
        <title>The genome of Intoshia linei affirms orthonectids as highly simplified spiralians.</title>
        <authorList>
            <person name="Mikhailov K.V."/>
            <person name="Slusarev G.S."/>
            <person name="Nikitin M.A."/>
            <person name="Logacheva M.D."/>
            <person name="Penin A."/>
            <person name="Aleoshin V."/>
            <person name="Panchin Y.V."/>
        </authorList>
    </citation>
    <scope>NUCLEOTIDE SEQUENCE [LARGE SCALE GENOMIC DNA]</scope>
    <source>
        <strain evidence="7">Intl2013</strain>
        <tissue evidence="7">Whole animal</tissue>
    </source>
</reference>
<keyword evidence="3 5" id="KW-0949">S-adenosyl-L-methionine</keyword>